<evidence type="ECO:0000313" key="4">
    <source>
        <dbReference type="EMBL" id="SJZ69318.1"/>
    </source>
</evidence>
<feature type="domain" description="AB hydrolase-1" evidence="3">
    <location>
        <begin position="55"/>
        <end position="282"/>
    </location>
</feature>
<dbReference type="SUPFAM" id="SSF53474">
    <property type="entry name" value="alpha/beta-Hydrolases"/>
    <property type="match status" value="1"/>
</dbReference>
<dbReference type="PANTHER" id="PTHR10794:SF94">
    <property type="entry name" value="ESTERASE YHET-RELATED"/>
    <property type="match status" value="1"/>
</dbReference>
<dbReference type="OrthoDB" id="332676at2"/>
<evidence type="ECO:0000256" key="1">
    <source>
        <dbReference type="ARBA" id="ARBA00010884"/>
    </source>
</evidence>
<accession>A0A1T4MRH4</accession>
<evidence type="ECO:0000259" key="3">
    <source>
        <dbReference type="Pfam" id="PF00561"/>
    </source>
</evidence>
<dbReference type="RefSeq" id="WP_078693780.1">
    <property type="nucleotide sequence ID" value="NZ_FUWX01000009.1"/>
</dbReference>
<dbReference type="InterPro" id="IPR050960">
    <property type="entry name" value="AB_hydrolase_4_sf"/>
</dbReference>
<dbReference type="EMBL" id="FUWX01000009">
    <property type="protein sequence ID" value="SJZ69318.1"/>
    <property type="molecule type" value="Genomic_DNA"/>
</dbReference>
<dbReference type="Pfam" id="PF00561">
    <property type="entry name" value="Abhydrolase_1"/>
    <property type="match status" value="1"/>
</dbReference>
<dbReference type="Proteomes" id="UP000191153">
    <property type="component" value="Unassembled WGS sequence"/>
</dbReference>
<protein>
    <recommendedName>
        <fullName evidence="3">AB hydrolase-1 domain-containing protein</fullName>
    </recommendedName>
</protein>
<dbReference type="InterPro" id="IPR000073">
    <property type="entry name" value="AB_hydrolase_1"/>
</dbReference>
<keyword evidence="5" id="KW-1185">Reference proteome</keyword>
<evidence type="ECO:0000313" key="5">
    <source>
        <dbReference type="Proteomes" id="UP000191153"/>
    </source>
</evidence>
<dbReference type="Gene3D" id="3.40.50.1820">
    <property type="entry name" value="alpha/beta hydrolase"/>
    <property type="match status" value="1"/>
</dbReference>
<dbReference type="GO" id="GO:0047372">
    <property type="term" value="F:monoacylglycerol lipase activity"/>
    <property type="evidence" value="ECO:0007669"/>
    <property type="project" value="TreeGrafter"/>
</dbReference>
<gene>
    <name evidence="4" type="ORF">SAMN02745174_01282</name>
</gene>
<organism evidence="4 5">
    <name type="scientific">Cetobacterium ceti</name>
    <dbReference type="NCBI Taxonomy" id="180163"/>
    <lineage>
        <taxon>Bacteria</taxon>
        <taxon>Fusobacteriati</taxon>
        <taxon>Fusobacteriota</taxon>
        <taxon>Fusobacteriia</taxon>
        <taxon>Fusobacteriales</taxon>
        <taxon>Fusobacteriaceae</taxon>
        <taxon>Cetobacterium</taxon>
    </lineage>
</organism>
<name>A0A1T4MRH4_9FUSO</name>
<dbReference type="InterPro" id="IPR012020">
    <property type="entry name" value="ABHD4"/>
</dbReference>
<dbReference type="GO" id="GO:0034338">
    <property type="term" value="F:short-chain carboxylesterase activity"/>
    <property type="evidence" value="ECO:0007669"/>
    <property type="project" value="TreeGrafter"/>
</dbReference>
<sequence>MKNYIPAFLFKNKHINTCYPTLFRKVHVDYSRERIVTPDNDFLDIDWVKNNNNKLLILCHGLEGSSESPYMKGMAKYYSALGWDILAMNYRGCSGELNKQPIFYNCGFTKDLEYLIEINSHYDKIALSGFSLGANIILKYLGERKKYPKNLLCAAVVSPPMDMEACSKRIKSFSNALYKTKFLKTLKEKVIEKNKLYPGIYRDAVNLKRFSMVSELDEFDDIFTAPIHGYLDAHEYYEKNSSLFLLDNIKIPTYILTPLDDPIMANSCYPYEKCNKNEFLTFETPEYGGHVGFSKLNDDAYWHEEKISEFFEVCESGEKSLLKDFSQLNSSPKIDFALRP</sequence>
<dbReference type="AlphaFoldDB" id="A0A1T4MRH4"/>
<reference evidence="4 5" key="1">
    <citation type="submission" date="2017-02" db="EMBL/GenBank/DDBJ databases">
        <authorList>
            <person name="Peterson S.W."/>
        </authorList>
    </citation>
    <scope>NUCLEOTIDE SEQUENCE [LARGE SCALE GENOMIC DNA]</scope>
    <source>
        <strain evidence="4 5">ATCC 700028</strain>
    </source>
</reference>
<feature type="active site" description="Charge relay system" evidence="2">
    <location>
        <position position="261"/>
    </location>
</feature>
<comment type="similarity">
    <text evidence="1">Belongs to the AB hydrolase superfamily. AB hydrolase 4 family.</text>
</comment>
<dbReference type="STRING" id="180163.SAMN02745174_01282"/>
<dbReference type="PANTHER" id="PTHR10794">
    <property type="entry name" value="ABHYDROLASE DOMAIN-CONTAINING PROTEIN"/>
    <property type="match status" value="1"/>
</dbReference>
<dbReference type="PIRSF" id="PIRSF005211">
    <property type="entry name" value="Ab_hydro_YheT"/>
    <property type="match status" value="1"/>
</dbReference>
<dbReference type="InterPro" id="IPR029058">
    <property type="entry name" value="AB_hydrolase_fold"/>
</dbReference>
<feature type="active site" description="Charge relay system" evidence="2">
    <location>
        <position position="131"/>
    </location>
</feature>
<proteinExistence type="inferred from homology"/>
<evidence type="ECO:0000256" key="2">
    <source>
        <dbReference type="PIRSR" id="PIRSR005211-1"/>
    </source>
</evidence>
<feature type="active site" description="Charge relay system" evidence="2">
    <location>
        <position position="290"/>
    </location>
</feature>